<feature type="transmembrane region" description="Helical" evidence="1">
    <location>
        <begin position="24"/>
        <end position="46"/>
    </location>
</feature>
<dbReference type="InterPro" id="IPR029365">
    <property type="entry name" value="TMEM238"/>
</dbReference>
<keyword evidence="1" id="KW-1133">Transmembrane helix</keyword>
<feature type="transmembrane region" description="Helical" evidence="1">
    <location>
        <begin position="58"/>
        <end position="77"/>
    </location>
</feature>
<reference evidence="2" key="1">
    <citation type="submission" date="2020-08" db="EMBL/GenBank/DDBJ databases">
        <title>Chromosome-level assembly of Southern catfish (Silurus meridionalis) provides insights into visual adaptation to the nocturnal and benthic lifestyles.</title>
        <authorList>
            <person name="Zhang Y."/>
            <person name="Wang D."/>
            <person name="Peng Z."/>
        </authorList>
    </citation>
    <scope>NUCLEOTIDE SEQUENCE</scope>
    <source>
        <strain evidence="2">SWU-2019-XX</strain>
        <tissue evidence="2">Muscle</tissue>
    </source>
</reference>
<evidence type="ECO:0000313" key="2">
    <source>
        <dbReference type="EMBL" id="KAF7686308.1"/>
    </source>
</evidence>
<dbReference type="Proteomes" id="UP000606274">
    <property type="component" value="Unassembled WGS sequence"/>
</dbReference>
<keyword evidence="1" id="KW-0812">Transmembrane</keyword>
<proteinExistence type="predicted"/>
<comment type="caution">
    <text evidence="2">The sequence shown here is derived from an EMBL/GenBank/DDBJ whole genome shotgun (WGS) entry which is preliminary data.</text>
</comment>
<organism evidence="2 3">
    <name type="scientific">Silurus meridionalis</name>
    <name type="common">Southern catfish</name>
    <name type="synonym">Silurus soldatovi meridionalis</name>
    <dbReference type="NCBI Taxonomy" id="175797"/>
    <lineage>
        <taxon>Eukaryota</taxon>
        <taxon>Metazoa</taxon>
        <taxon>Chordata</taxon>
        <taxon>Craniata</taxon>
        <taxon>Vertebrata</taxon>
        <taxon>Euteleostomi</taxon>
        <taxon>Actinopterygii</taxon>
        <taxon>Neopterygii</taxon>
        <taxon>Teleostei</taxon>
        <taxon>Ostariophysi</taxon>
        <taxon>Siluriformes</taxon>
        <taxon>Siluridae</taxon>
        <taxon>Silurus</taxon>
    </lineage>
</organism>
<keyword evidence="1" id="KW-0472">Membrane</keyword>
<name>A0A8T0A4A2_SILME</name>
<keyword evidence="3" id="KW-1185">Reference proteome</keyword>
<protein>
    <recommendedName>
        <fullName evidence="4">Transmembrane protein 238</fullName>
    </recommendedName>
</protein>
<dbReference type="PANTHER" id="PTHR28613">
    <property type="entry name" value="SI:CH211-232M10.4-RELATED"/>
    <property type="match status" value="1"/>
</dbReference>
<accession>A0A8T0A4A2</accession>
<evidence type="ECO:0000256" key="1">
    <source>
        <dbReference type="SAM" id="Phobius"/>
    </source>
</evidence>
<dbReference type="AlphaFoldDB" id="A0A8T0A4A2"/>
<dbReference type="Pfam" id="PF15125">
    <property type="entry name" value="TMEM238"/>
    <property type="match status" value="1"/>
</dbReference>
<dbReference type="EMBL" id="JABFDY010000029">
    <property type="protein sequence ID" value="KAF7686308.1"/>
    <property type="molecule type" value="Genomic_DNA"/>
</dbReference>
<evidence type="ECO:0000313" key="3">
    <source>
        <dbReference type="Proteomes" id="UP000606274"/>
    </source>
</evidence>
<dbReference type="PANTHER" id="PTHR28613:SF5">
    <property type="entry name" value="TRANSMEMBRANE PROTEIN 238"/>
    <property type="match status" value="1"/>
</dbReference>
<sequence length="116" mass="12526">MTVHFVKPFPVSMASCTGLAHCKVALAFAVIFDLVGVMVLLAGVFVPLEVKGRDFGDLLVYTGVILVLISLGGWVMWYSGNIEAAKCAFTAATRVPEADRQKFYASCLGHHLPVPR</sequence>
<gene>
    <name evidence="2" type="ORF">HF521_015670</name>
</gene>
<evidence type="ECO:0008006" key="4">
    <source>
        <dbReference type="Google" id="ProtNLM"/>
    </source>
</evidence>